<keyword evidence="2" id="KW-1185">Reference proteome</keyword>
<evidence type="ECO:0000313" key="2">
    <source>
        <dbReference type="Proteomes" id="UP000183567"/>
    </source>
</evidence>
<protein>
    <submittedName>
        <fullName evidence="1">Uncharacterized protein</fullName>
    </submittedName>
</protein>
<comment type="caution">
    <text evidence="1">The sequence shown here is derived from an EMBL/GenBank/DDBJ whole genome shotgun (WGS) entry which is preliminary data.</text>
</comment>
<dbReference type="EMBL" id="LVVM01003555">
    <property type="protein sequence ID" value="OJA14619.1"/>
    <property type="molecule type" value="Genomic_DNA"/>
</dbReference>
<reference evidence="1 2" key="1">
    <citation type="submission" date="2016-03" db="EMBL/GenBank/DDBJ databases">
        <title>Comparative genomics of the ectomycorrhizal sister species Rhizopogon vinicolor and Rhizopogon vesiculosus (Basidiomycota: Boletales) reveals a divergence of the mating type B locus.</title>
        <authorList>
            <person name="Mujic A.B."/>
            <person name="Kuo A."/>
            <person name="Tritt A."/>
            <person name="Lipzen A."/>
            <person name="Chen C."/>
            <person name="Johnson J."/>
            <person name="Sharma A."/>
            <person name="Barry K."/>
            <person name="Grigoriev I.V."/>
            <person name="Spatafora J.W."/>
        </authorList>
    </citation>
    <scope>NUCLEOTIDE SEQUENCE [LARGE SCALE GENOMIC DNA]</scope>
    <source>
        <strain evidence="1 2">AM-OR11-056</strain>
    </source>
</reference>
<evidence type="ECO:0000313" key="1">
    <source>
        <dbReference type="EMBL" id="OJA14619.1"/>
    </source>
</evidence>
<organism evidence="1 2">
    <name type="scientific">Rhizopogon vesiculosus</name>
    <dbReference type="NCBI Taxonomy" id="180088"/>
    <lineage>
        <taxon>Eukaryota</taxon>
        <taxon>Fungi</taxon>
        <taxon>Dikarya</taxon>
        <taxon>Basidiomycota</taxon>
        <taxon>Agaricomycotina</taxon>
        <taxon>Agaricomycetes</taxon>
        <taxon>Agaricomycetidae</taxon>
        <taxon>Boletales</taxon>
        <taxon>Suillineae</taxon>
        <taxon>Rhizopogonaceae</taxon>
        <taxon>Rhizopogon</taxon>
    </lineage>
</organism>
<dbReference type="Proteomes" id="UP000183567">
    <property type="component" value="Unassembled WGS sequence"/>
</dbReference>
<accession>A0A1J8Q3S8</accession>
<name>A0A1J8Q3S8_9AGAM</name>
<sequence>MPHPAETCDVASCTCM</sequence>
<dbReference type="AlphaFoldDB" id="A0A1J8Q3S8"/>
<proteinExistence type="predicted"/>
<gene>
    <name evidence="1" type="ORF">AZE42_11026</name>
</gene>